<protein>
    <submittedName>
        <fullName evidence="1">Uncharacterized protein</fullName>
    </submittedName>
</protein>
<evidence type="ECO:0000313" key="1">
    <source>
        <dbReference type="EMBL" id="SMG20960.1"/>
    </source>
</evidence>
<dbReference type="AlphaFoldDB" id="A0A1X7J167"/>
<name>A0A1X7J167_9BURK</name>
<organism evidence="1 2">
    <name type="scientific">Paraburkholderia susongensis</name>
    <dbReference type="NCBI Taxonomy" id="1515439"/>
    <lineage>
        <taxon>Bacteria</taxon>
        <taxon>Pseudomonadati</taxon>
        <taxon>Pseudomonadota</taxon>
        <taxon>Betaproteobacteria</taxon>
        <taxon>Burkholderiales</taxon>
        <taxon>Burkholderiaceae</taxon>
        <taxon>Paraburkholderia</taxon>
    </lineage>
</organism>
<dbReference type="Proteomes" id="UP000193228">
    <property type="component" value="Unassembled WGS sequence"/>
</dbReference>
<keyword evidence="2" id="KW-1185">Reference proteome</keyword>
<accession>A0A1X7J167</accession>
<evidence type="ECO:0000313" key="2">
    <source>
        <dbReference type="Proteomes" id="UP000193228"/>
    </source>
</evidence>
<dbReference type="EMBL" id="FXAT01000002">
    <property type="protein sequence ID" value="SMG20960.1"/>
    <property type="molecule type" value="Genomic_DNA"/>
</dbReference>
<reference evidence="2" key="1">
    <citation type="submission" date="2017-04" db="EMBL/GenBank/DDBJ databases">
        <authorList>
            <person name="Varghese N."/>
            <person name="Submissions S."/>
        </authorList>
    </citation>
    <scope>NUCLEOTIDE SEQUENCE [LARGE SCALE GENOMIC DNA]</scope>
    <source>
        <strain evidence="2">LMG 29540</strain>
    </source>
</reference>
<sequence>MEKRPPRCVVIAYDEDEQALKICTLYRDSLARRLDAALVVPWRLEDVDFKLDDESARTIGGVVFGLLAVHQPKLKQYISVTPHPDSIKHPGPPEPDKK</sequence>
<dbReference type="RefSeq" id="WP_085481215.1">
    <property type="nucleotide sequence ID" value="NZ_FXAT01000002.1"/>
</dbReference>
<gene>
    <name evidence="1" type="ORF">SAMN06265784_10231</name>
</gene>
<dbReference type="OrthoDB" id="9101509at2"/>
<proteinExistence type="predicted"/>